<keyword evidence="8" id="KW-0539">Nucleus</keyword>
<evidence type="ECO:0000256" key="5">
    <source>
        <dbReference type="ARBA" id="ARBA00023125"/>
    </source>
</evidence>
<dbReference type="InterPro" id="IPR013088">
    <property type="entry name" value="Znf_NHR/GATA"/>
</dbReference>
<dbReference type="InterPro" id="IPR001628">
    <property type="entry name" value="Znf_hrmn_rcpt"/>
</dbReference>
<evidence type="ECO:0000256" key="1">
    <source>
        <dbReference type="ARBA" id="ARBA00022723"/>
    </source>
</evidence>
<reference evidence="11" key="1">
    <citation type="submission" date="2022-11" db="UniProtKB">
        <authorList>
            <consortium name="WormBaseParasite"/>
        </authorList>
    </citation>
    <scope>IDENTIFICATION</scope>
</reference>
<dbReference type="GO" id="GO:0043565">
    <property type="term" value="F:sequence-specific DNA binding"/>
    <property type="evidence" value="ECO:0007669"/>
    <property type="project" value="InterPro"/>
</dbReference>
<protein>
    <submittedName>
        <fullName evidence="11">Nuclear receptor domain-containing protein</fullName>
    </submittedName>
</protein>
<keyword evidence="10" id="KW-1185">Reference proteome</keyword>
<dbReference type="GO" id="GO:0003700">
    <property type="term" value="F:DNA-binding transcription factor activity"/>
    <property type="evidence" value="ECO:0007669"/>
    <property type="project" value="InterPro"/>
</dbReference>
<organism evidence="10 11">
    <name type="scientific">Ditylenchus dipsaci</name>
    <dbReference type="NCBI Taxonomy" id="166011"/>
    <lineage>
        <taxon>Eukaryota</taxon>
        <taxon>Metazoa</taxon>
        <taxon>Ecdysozoa</taxon>
        <taxon>Nematoda</taxon>
        <taxon>Chromadorea</taxon>
        <taxon>Rhabditida</taxon>
        <taxon>Tylenchina</taxon>
        <taxon>Tylenchomorpha</taxon>
        <taxon>Sphaerularioidea</taxon>
        <taxon>Anguinidae</taxon>
        <taxon>Anguininae</taxon>
        <taxon>Ditylenchus</taxon>
    </lineage>
</organism>
<evidence type="ECO:0000256" key="7">
    <source>
        <dbReference type="ARBA" id="ARBA00023170"/>
    </source>
</evidence>
<keyword evidence="1" id="KW-0479">Metal-binding</keyword>
<keyword evidence="5" id="KW-0238">DNA-binding</keyword>
<dbReference type="WBParaSite" id="jg6882">
    <property type="protein sequence ID" value="jg6882"/>
    <property type="gene ID" value="jg6882"/>
</dbReference>
<dbReference type="GO" id="GO:0008270">
    <property type="term" value="F:zinc ion binding"/>
    <property type="evidence" value="ECO:0007669"/>
    <property type="project" value="UniProtKB-KW"/>
</dbReference>
<keyword evidence="6" id="KW-0804">Transcription</keyword>
<keyword evidence="7" id="KW-0675">Receptor</keyword>
<dbReference type="SUPFAM" id="SSF57716">
    <property type="entry name" value="Glucocorticoid receptor-like (DNA-binding domain)"/>
    <property type="match status" value="1"/>
</dbReference>
<evidence type="ECO:0000259" key="9">
    <source>
        <dbReference type="Pfam" id="PF00105"/>
    </source>
</evidence>
<evidence type="ECO:0000313" key="10">
    <source>
        <dbReference type="Proteomes" id="UP000887574"/>
    </source>
</evidence>
<dbReference type="AlphaFoldDB" id="A0A915EMC2"/>
<evidence type="ECO:0000256" key="6">
    <source>
        <dbReference type="ARBA" id="ARBA00023163"/>
    </source>
</evidence>
<dbReference type="Proteomes" id="UP000887574">
    <property type="component" value="Unplaced"/>
</dbReference>
<dbReference type="Pfam" id="PF00105">
    <property type="entry name" value="zf-C4"/>
    <property type="match status" value="1"/>
</dbReference>
<accession>A0A915EMC2</accession>
<dbReference type="Gene3D" id="3.30.50.10">
    <property type="entry name" value="Erythroid Transcription Factor GATA-1, subunit A"/>
    <property type="match status" value="1"/>
</dbReference>
<keyword evidence="4" id="KW-0805">Transcription regulation</keyword>
<evidence type="ECO:0000256" key="8">
    <source>
        <dbReference type="ARBA" id="ARBA00023242"/>
    </source>
</evidence>
<keyword evidence="2" id="KW-0863">Zinc-finger</keyword>
<keyword evidence="3" id="KW-0862">Zinc</keyword>
<feature type="domain" description="Nuclear receptor" evidence="9">
    <location>
        <begin position="6"/>
        <end position="26"/>
    </location>
</feature>
<evidence type="ECO:0000313" key="11">
    <source>
        <dbReference type="WBParaSite" id="jg6882"/>
    </source>
</evidence>
<evidence type="ECO:0000256" key="3">
    <source>
        <dbReference type="ARBA" id="ARBA00022833"/>
    </source>
</evidence>
<name>A0A915EMC2_9BILA</name>
<proteinExistence type="predicted"/>
<sequence>MNFSGSNRRVCKYCRFQRCVEAGMLKSKEQMELQRTDNGTATTVANTSYNSSSSSMGLVCTSSSHNIHVHPSTFVGAREYTVSANLVSNIVEQFVLCRRKMVYERLQSHYKDPLAARERGMTHHIDLGLREFDLLTKILNQMAPFNVFTHQDKVTLLAEYSVVWTASENVWSTIRNGGHFTKRCYHVDGSFVSLDEDGTRRHFRKLFDLIGGDNRIAIFEAIFRFYMQWPSASVAISAKK</sequence>
<evidence type="ECO:0000256" key="2">
    <source>
        <dbReference type="ARBA" id="ARBA00022771"/>
    </source>
</evidence>
<evidence type="ECO:0000256" key="4">
    <source>
        <dbReference type="ARBA" id="ARBA00023015"/>
    </source>
</evidence>